<evidence type="ECO:0000256" key="1">
    <source>
        <dbReference type="SAM" id="MobiDB-lite"/>
    </source>
</evidence>
<protein>
    <submittedName>
        <fullName evidence="2">(salmon louse) hypothetical protein</fullName>
    </submittedName>
</protein>
<gene>
    <name evidence="2" type="ORF">LSAA_2840</name>
</gene>
<sequence length="284" mass="30570">MYFMRHKEGSSIPNYILQQTSIEQKVEPRDLSDEDYALTTLAHTLIKKEPSEPPLSLRPPPLPPPATTTTLFSGMESTQFIIYDVYVVLCQSTQQFLTLYDDKSSSTVNDTFCSVCNSSSVCSSVLFSGPSPMTVRLPFTSSSSTTTSPSSASFSERNQSVVHKAVATNSSYSIGNNVEGQQQNNLSSSVSHHGGQPISCPGSSTKPTVILGETGGVKTMFWTDGANSDHQTAVDGLLSLGGGLPIKREPLNLKREPPTPPPPFQAFISHEYGETLGWGSISTP</sequence>
<dbReference type="EMBL" id="HG994590">
    <property type="protein sequence ID" value="CAF2809442.1"/>
    <property type="molecule type" value="Genomic_DNA"/>
</dbReference>
<reference evidence="2" key="1">
    <citation type="submission" date="2021-02" db="EMBL/GenBank/DDBJ databases">
        <authorList>
            <person name="Bekaert M."/>
        </authorList>
    </citation>
    <scope>NUCLEOTIDE SEQUENCE</scope>
    <source>
        <strain evidence="2">IoA-00</strain>
    </source>
</reference>
<dbReference type="OrthoDB" id="10006908at2759"/>
<organism evidence="2 3">
    <name type="scientific">Lepeophtheirus salmonis</name>
    <name type="common">Salmon louse</name>
    <name type="synonym">Caligus salmonis</name>
    <dbReference type="NCBI Taxonomy" id="72036"/>
    <lineage>
        <taxon>Eukaryota</taxon>
        <taxon>Metazoa</taxon>
        <taxon>Ecdysozoa</taxon>
        <taxon>Arthropoda</taxon>
        <taxon>Crustacea</taxon>
        <taxon>Multicrustacea</taxon>
        <taxon>Hexanauplia</taxon>
        <taxon>Copepoda</taxon>
        <taxon>Siphonostomatoida</taxon>
        <taxon>Caligidae</taxon>
        <taxon>Lepeophtheirus</taxon>
    </lineage>
</organism>
<evidence type="ECO:0000313" key="2">
    <source>
        <dbReference type="EMBL" id="CAF2809442.1"/>
    </source>
</evidence>
<keyword evidence="3" id="KW-1185">Reference proteome</keyword>
<dbReference type="Proteomes" id="UP000675881">
    <property type="component" value="Chromosome 11"/>
</dbReference>
<dbReference type="AlphaFoldDB" id="A0A7R8CFT6"/>
<name>A0A7R8CFT6_LEPSM</name>
<feature type="region of interest" description="Disordered" evidence="1">
    <location>
        <begin position="174"/>
        <end position="206"/>
    </location>
</feature>
<feature type="compositionally biased region" description="Polar residues" evidence="1">
    <location>
        <begin position="174"/>
        <end position="191"/>
    </location>
</feature>
<evidence type="ECO:0000313" key="3">
    <source>
        <dbReference type="Proteomes" id="UP000675881"/>
    </source>
</evidence>
<accession>A0A7R8CFT6</accession>
<proteinExistence type="predicted"/>